<evidence type="ECO:0000256" key="2">
    <source>
        <dbReference type="ARBA" id="ARBA00008834"/>
    </source>
</evidence>
<dbReference type="EMBL" id="KK784921">
    <property type="protein sequence ID" value="KDO62180.1"/>
    <property type="molecule type" value="Genomic_DNA"/>
</dbReference>
<comment type="similarity">
    <text evidence="2 8">Belongs to the glycosyl hydrolase 28 family.</text>
</comment>
<evidence type="ECO:0000256" key="5">
    <source>
        <dbReference type="ARBA" id="ARBA00022801"/>
    </source>
</evidence>
<dbReference type="InterPro" id="IPR012334">
    <property type="entry name" value="Pectin_lyas_fold"/>
</dbReference>
<evidence type="ECO:0000256" key="1">
    <source>
        <dbReference type="ARBA" id="ARBA00004191"/>
    </source>
</evidence>
<proteinExistence type="inferred from homology"/>
<dbReference type="STRING" id="2711.A0A067F7U8"/>
<dbReference type="Pfam" id="PF00295">
    <property type="entry name" value="Glyco_hydro_28"/>
    <property type="match status" value="1"/>
</dbReference>
<evidence type="ECO:0000256" key="7">
    <source>
        <dbReference type="ARBA" id="ARBA00023316"/>
    </source>
</evidence>
<dbReference type="GO" id="GO:0004650">
    <property type="term" value="F:polygalacturonase activity"/>
    <property type="evidence" value="ECO:0007669"/>
    <property type="project" value="InterPro"/>
</dbReference>
<keyword evidence="3" id="KW-0134">Cell wall</keyword>
<evidence type="ECO:0000256" key="6">
    <source>
        <dbReference type="ARBA" id="ARBA00023295"/>
    </source>
</evidence>
<gene>
    <name evidence="9" type="ORF">CISIN_1g047599mg</name>
</gene>
<evidence type="ECO:0000313" key="9">
    <source>
        <dbReference type="EMBL" id="KDO62180.1"/>
    </source>
</evidence>
<protein>
    <recommendedName>
        <fullName evidence="11">Polygalacturonase</fullName>
    </recommendedName>
</protein>
<comment type="subcellular location">
    <subcellularLocation>
        <location evidence="1">Secreted</location>
        <location evidence="1">Cell wall</location>
    </subcellularLocation>
</comment>
<evidence type="ECO:0000256" key="3">
    <source>
        <dbReference type="ARBA" id="ARBA00022512"/>
    </source>
</evidence>
<keyword evidence="7" id="KW-0961">Cell wall biogenesis/degradation</keyword>
<evidence type="ECO:0000256" key="4">
    <source>
        <dbReference type="ARBA" id="ARBA00022525"/>
    </source>
</evidence>
<dbReference type="GO" id="GO:0005975">
    <property type="term" value="P:carbohydrate metabolic process"/>
    <property type="evidence" value="ECO:0007669"/>
    <property type="project" value="InterPro"/>
</dbReference>
<keyword evidence="6 8" id="KW-0326">Glycosidase</keyword>
<keyword evidence="5 8" id="KW-0378">Hydrolase</keyword>
<dbReference type="GO" id="GO:0071555">
    <property type="term" value="P:cell wall organization"/>
    <property type="evidence" value="ECO:0007669"/>
    <property type="project" value="UniProtKB-KW"/>
</dbReference>
<reference evidence="9 10" key="1">
    <citation type="submission" date="2014-04" db="EMBL/GenBank/DDBJ databases">
        <authorList>
            <consortium name="International Citrus Genome Consortium"/>
            <person name="Gmitter F."/>
            <person name="Chen C."/>
            <person name="Farmerie W."/>
            <person name="Harkins T."/>
            <person name="Desany B."/>
            <person name="Mohiuddin M."/>
            <person name="Kodira C."/>
            <person name="Borodovsky M."/>
            <person name="Lomsadze A."/>
            <person name="Burns P."/>
            <person name="Jenkins J."/>
            <person name="Prochnik S."/>
            <person name="Shu S."/>
            <person name="Chapman J."/>
            <person name="Pitluck S."/>
            <person name="Schmutz J."/>
            <person name="Rokhsar D."/>
        </authorList>
    </citation>
    <scope>NUCLEOTIDE SEQUENCE</scope>
</reference>
<accession>A0A067F7U8</accession>
<evidence type="ECO:0008006" key="11">
    <source>
        <dbReference type="Google" id="ProtNLM"/>
    </source>
</evidence>
<dbReference type="AlphaFoldDB" id="A0A067F7U8"/>
<dbReference type="Proteomes" id="UP000027120">
    <property type="component" value="Unassembled WGS sequence"/>
</dbReference>
<organism evidence="9 10">
    <name type="scientific">Citrus sinensis</name>
    <name type="common">Sweet orange</name>
    <name type="synonym">Citrus aurantium var. sinensis</name>
    <dbReference type="NCBI Taxonomy" id="2711"/>
    <lineage>
        <taxon>Eukaryota</taxon>
        <taxon>Viridiplantae</taxon>
        <taxon>Streptophyta</taxon>
        <taxon>Embryophyta</taxon>
        <taxon>Tracheophyta</taxon>
        <taxon>Spermatophyta</taxon>
        <taxon>Magnoliopsida</taxon>
        <taxon>eudicotyledons</taxon>
        <taxon>Gunneridae</taxon>
        <taxon>Pentapetalae</taxon>
        <taxon>rosids</taxon>
        <taxon>malvids</taxon>
        <taxon>Sapindales</taxon>
        <taxon>Rutaceae</taxon>
        <taxon>Aurantioideae</taxon>
        <taxon>Citrus</taxon>
    </lineage>
</organism>
<dbReference type="InterPro" id="IPR000743">
    <property type="entry name" value="Glyco_hydro_28"/>
</dbReference>
<dbReference type="Gene3D" id="2.160.20.10">
    <property type="entry name" value="Single-stranded right-handed beta-helix, Pectin lyase-like"/>
    <property type="match status" value="1"/>
</dbReference>
<sequence>MHGSITYITSRDSKNFHFNTFKINIQAPENSPHTDGIHIANSNNIQILNSEISTGDDCASMDPGSQNVNISSNVKIWPSNVESISIRSLGGTPNEKEAREITVQNCNLKGTSNGGTSSTKVAVDLQCSKVKPRDKIELRDIDMACHGAGGGQAAVSNYSNVHGVA</sequence>
<name>A0A067F7U8_CITSI</name>
<dbReference type="SMR" id="A0A067F7U8"/>
<keyword evidence="4" id="KW-0964">Secreted</keyword>
<dbReference type="InterPro" id="IPR011050">
    <property type="entry name" value="Pectin_lyase_fold/virulence"/>
</dbReference>
<dbReference type="PANTHER" id="PTHR31375">
    <property type="match status" value="1"/>
</dbReference>
<evidence type="ECO:0000256" key="8">
    <source>
        <dbReference type="RuleBase" id="RU361169"/>
    </source>
</evidence>
<dbReference type="SUPFAM" id="SSF51126">
    <property type="entry name" value="Pectin lyase-like"/>
    <property type="match status" value="1"/>
</dbReference>
<keyword evidence="10" id="KW-1185">Reference proteome</keyword>
<evidence type="ECO:0000313" key="10">
    <source>
        <dbReference type="Proteomes" id="UP000027120"/>
    </source>
</evidence>